<dbReference type="InterPro" id="IPR007421">
    <property type="entry name" value="Schlafen_AlbA_2_dom"/>
</dbReference>
<sequence>MGSGSEAVDLGEVWERLRESTGTGTHLARLDPVLDLNATIRQPDGSLGLLLRVEEVVPFEVSELTGSEQVDIEHETDDATTSIRLQLLKTESTEIFLKLCEDLVPKIIAQDTQIAAATVLVRRFNTWQRFMKRSQGRGLSASRQRGLYGELVTLKELMIPAVGLTRAVESWTGPENRPQDFQTSGIGIETKTLVQREPQQLRISGERQLDDIGLDALILTHHRIVQHRGAGETLPELVEAVSDLIAEAEGPLDLFEDKLFAAGYAPFDRQEYLQTGYSLRETSYYRVQPGFPRLTENDLFPGIGALSYTVDASACAAFAVDAETVSSWFTEPPPVVDPAVSNEGHQVEYKQTAWTPVGEPKNDDHRQKLERDLKNSVVKTVVAFLNSDGGELVIGVRDEDRAVTGIELDLEAREKETDDHDYYERELVNLFSDRIDNRVHNQLRVRFESHEEGTTCHVSVRPSPSPRFGTTPSPHEKTRPKFW</sequence>
<dbReference type="EMBL" id="UINC01039458">
    <property type="protein sequence ID" value="SVB37972.1"/>
    <property type="molecule type" value="Genomic_DNA"/>
</dbReference>
<dbReference type="InterPro" id="IPR038461">
    <property type="entry name" value="Schlafen_AlbA_2_dom_sf"/>
</dbReference>
<evidence type="ECO:0000313" key="3">
    <source>
        <dbReference type="EMBL" id="SVB37972.1"/>
    </source>
</evidence>
<dbReference type="Pfam" id="PF04326">
    <property type="entry name" value="SLFN_AlbA_2"/>
    <property type="match status" value="1"/>
</dbReference>
<dbReference type="AlphaFoldDB" id="A0A382DIV0"/>
<dbReference type="InterPro" id="IPR025534">
    <property type="entry name" value="DUF4420"/>
</dbReference>
<reference evidence="3" key="1">
    <citation type="submission" date="2018-05" db="EMBL/GenBank/DDBJ databases">
        <authorList>
            <person name="Lanie J.A."/>
            <person name="Ng W.-L."/>
            <person name="Kazmierczak K.M."/>
            <person name="Andrzejewski T.M."/>
            <person name="Davidsen T.M."/>
            <person name="Wayne K.J."/>
            <person name="Tettelin H."/>
            <person name="Glass J.I."/>
            <person name="Rusch D."/>
            <person name="Podicherti R."/>
            <person name="Tsui H.-C.T."/>
            <person name="Winkler M.E."/>
        </authorList>
    </citation>
    <scope>NUCLEOTIDE SEQUENCE</scope>
</reference>
<dbReference type="Gene3D" id="3.30.950.30">
    <property type="entry name" value="Schlafen, AAA domain"/>
    <property type="match status" value="1"/>
</dbReference>
<accession>A0A382DIV0</accession>
<feature type="compositionally biased region" description="Basic and acidic residues" evidence="1">
    <location>
        <begin position="474"/>
        <end position="483"/>
    </location>
</feature>
<evidence type="ECO:0000256" key="1">
    <source>
        <dbReference type="SAM" id="MobiDB-lite"/>
    </source>
</evidence>
<evidence type="ECO:0000259" key="2">
    <source>
        <dbReference type="Pfam" id="PF04326"/>
    </source>
</evidence>
<gene>
    <name evidence="3" type="ORF">METZ01_LOCUS190826</name>
</gene>
<organism evidence="3">
    <name type="scientific">marine metagenome</name>
    <dbReference type="NCBI Taxonomy" id="408172"/>
    <lineage>
        <taxon>unclassified sequences</taxon>
        <taxon>metagenomes</taxon>
        <taxon>ecological metagenomes</taxon>
    </lineage>
</organism>
<feature type="domain" description="Schlafen AlbA-2" evidence="2">
    <location>
        <begin position="343"/>
        <end position="467"/>
    </location>
</feature>
<protein>
    <recommendedName>
        <fullName evidence="2">Schlafen AlbA-2 domain-containing protein</fullName>
    </recommendedName>
</protein>
<feature type="region of interest" description="Disordered" evidence="1">
    <location>
        <begin position="455"/>
        <end position="483"/>
    </location>
</feature>
<dbReference type="Pfam" id="PF14390">
    <property type="entry name" value="DUF4420"/>
    <property type="match status" value="1"/>
</dbReference>
<feature type="non-terminal residue" evidence="3">
    <location>
        <position position="483"/>
    </location>
</feature>
<name>A0A382DIV0_9ZZZZ</name>
<proteinExistence type="predicted"/>